<dbReference type="InterPro" id="IPR001357">
    <property type="entry name" value="BRCT_dom"/>
</dbReference>
<dbReference type="PANTHER" id="PTHR30231">
    <property type="entry name" value="DNA POLYMERASE III SUBUNIT EPSILON"/>
    <property type="match status" value="1"/>
</dbReference>
<dbReference type="RefSeq" id="WP_253885024.1">
    <property type="nucleotide sequence ID" value="NZ_BAAAVB010000006.1"/>
</dbReference>
<evidence type="ECO:0000259" key="4">
    <source>
        <dbReference type="SMART" id="SM00479"/>
    </source>
</evidence>
<dbReference type="Gene3D" id="3.30.420.10">
    <property type="entry name" value="Ribonuclease H-like superfamily/Ribonuclease H"/>
    <property type="match status" value="1"/>
</dbReference>
<accession>A0ABT1I615</accession>
<dbReference type="EMBL" id="JAMTCO010000002">
    <property type="protein sequence ID" value="MCP2268073.1"/>
    <property type="molecule type" value="Genomic_DNA"/>
</dbReference>
<proteinExistence type="predicted"/>
<dbReference type="InterPro" id="IPR036420">
    <property type="entry name" value="BRCT_dom_sf"/>
</dbReference>
<evidence type="ECO:0000256" key="2">
    <source>
        <dbReference type="ARBA" id="ARBA00022801"/>
    </source>
</evidence>
<dbReference type="SUPFAM" id="SSF53098">
    <property type="entry name" value="Ribonuclease H-like"/>
    <property type="match status" value="1"/>
</dbReference>
<dbReference type="SMART" id="SM00479">
    <property type="entry name" value="EXOIII"/>
    <property type="match status" value="1"/>
</dbReference>
<dbReference type="SUPFAM" id="SSF52113">
    <property type="entry name" value="BRCT domain"/>
    <property type="match status" value="1"/>
</dbReference>
<comment type="caution">
    <text evidence="5">The sequence shown here is derived from an EMBL/GenBank/DDBJ whole genome shotgun (WGS) entry which is preliminary data.</text>
</comment>
<evidence type="ECO:0000313" key="5">
    <source>
        <dbReference type="EMBL" id="MCP2268073.1"/>
    </source>
</evidence>
<dbReference type="Gene3D" id="3.40.50.10190">
    <property type="entry name" value="BRCT domain"/>
    <property type="match status" value="1"/>
</dbReference>
<dbReference type="InterPro" id="IPR036397">
    <property type="entry name" value="RNaseH_sf"/>
</dbReference>
<dbReference type="InterPro" id="IPR012337">
    <property type="entry name" value="RNaseH-like_sf"/>
</dbReference>
<keyword evidence="6" id="KW-1185">Reference proteome</keyword>
<dbReference type="Pfam" id="PF00929">
    <property type="entry name" value="RNase_T"/>
    <property type="match status" value="1"/>
</dbReference>
<name>A0ABT1I615_9PSEU</name>
<dbReference type="Pfam" id="PF00533">
    <property type="entry name" value="BRCT"/>
    <property type="match status" value="1"/>
</dbReference>
<evidence type="ECO:0000256" key="1">
    <source>
        <dbReference type="ARBA" id="ARBA00022722"/>
    </source>
</evidence>
<gene>
    <name evidence="5" type="ORF">LV75_000559</name>
</gene>
<keyword evidence="2" id="KW-0378">Hydrolase</keyword>
<dbReference type="Proteomes" id="UP001205185">
    <property type="component" value="Unassembled WGS sequence"/>
</dbReference>
<sequence>MDGFAVVDTETTGIDPTHRHRIAEVAVVHLDAAGAVTGEWSTLLNPERDLGPQAIHRITAAEARRAPRFADIAGDLVEQVRGRVVVAHNWPFDAMHLRAEFARIGVESPFDDLAGFCTMRAASIVMPNSRRSLVACCTTAGLPAMRWHTARDDAMAAGALFGHMLAQAPEVVRPTDEQLQAAAWGWPALARDLAPTAQRLPADHVEPHFLARLVPWLPRDEEPLVDAYFAVLDDALLDRRISASDADALVGVATRLGLRREEVLAIHHTYLRALAQAAVSVGERELADIGLVATLLGLDGAAVADVLTPGDRVRVDPAPTVGGLVLRPGDKVVFTGMMTADRDDLTARAVAAGLRVMTAVSRQTRLVAAADPDTMSVKAKDARVLGVPVVTEDAFVRALAALAG</sequence>
<feature type="domain" description="Exonuclease" evidence="4">
    <location>
        <begin position="3"/>
        <end position="170"/>
    </location>
</feature>
<evidence type="ECO:0000313" key="6">
    <source>
        <dbReference type="Proteomes" id="UP001205185"/>
    </source>
</evidence>
<protein>
    <submittedName>
        <fullName evidence="5">DNA polymerase-3 subunit epsilon</fullName>
    </submittedName>
</protein>
<dbReference type="CDD" id="cd06127">
    <property type="entry name" value="DEDDh"/>
    <property type="match status" value="1"/>
</dbReference>
<evidence type="ECO:0000256" key="3">
    <source>
        <dbReference type="ARBA" id="ARBA00022839"/>
    </source>
</evidence>
<keyword evidence="1" id="KW-0540">Nuclease</keyword>
<dbReference type="InterPro" id="IPR013520">
    <property type="entry name" value="Ribonucl_H"/>
</dbReference>
<keyword evidence="3" id="KW-0269">Exonuclease</keyword>
<reference evidence="5 6" key="1">
    <citation type="submission" date="2022-06" db="EMBL/GenBank/DDBJ databases">
        <title>Genomic Encyclopedia of Archaeal and Bacterial Type Strains, Phase II (KMG-II): from individual species to whole genera.</title>
        <authorList>
            <person name="Goeker M."/>
        </authorList>
    </citation>
    <scope>NUCLEOTIDE SEQUENCE [LARGE SCALE GENOMIC DNA]</scope>
    <source>
        <strain evidence="5 6">DSM 44255</strain>
    </source>
</reference>
<dbReference type="PANTHER" id="PTHR30231:SF4">
    <property type="entry name" value="PROTEIN NEN2"/>
    <property type="match status" value="1"/>
</dbReference>
<organism evidence="5 6">
    <name type="scientific">Actinokineospora diospyrosa</name>
    <dbReference type="NCBI Taxonomy" id="103728"/>
    <lineage>
        <taxon>Bacteria</taxon>
        <taxon>Bacillati</taxon>
        <taxon>Actinomycetota</taxon>
        <taxon>Actinomycetes</taxon>
        <taxon>Pseudonocardiales</taxon>
        <taxon>Pseudonocardiaceae</taxon>
        <taxon>Actinokineospora</taxon>
    </lineage>
</organism>